<evidence type="ECO:0000313" key="8">
    <source>
        <dbReference type="Proteomes" id="UP000177458"/>
    </source>
</evidence>
<dbReference type="Proteomes" id="UP000177458">
    <property type="component" value="Unassembled WGS sequence"/>
</dbReference>
<proteinExistence type="predicted"/>
<sequence>MQNLFKKYILSQNNKGFTLVELLIVIVIMGILAGVAITVINPQGIRAKTNDGVRKGDLKKIQLGLENYFTDYRGYPGTTTWVNASAAGTALSSLVVPNYIGVLPQDPSKNVANSDPCENSVNTFYSYRTTACFGTPCLAASYVLTARMQVDTSDNDSLCSSLRNWSSVSCGVIPATVYCYGVQNP</sequence>
<dbReference type="InterPro" id="IPR012902">
    <property type="entry name" value="N_methyl_site"/>
</dbReference>
<keyword evidence="2" id="KW-0488">Methylation</keyword>
<dbReference type="PROSITE" id="PS00409">
    <property type="entry name" value="PROKAR_NTER_METHYL"/>
    <property type="match status" value="1"/>
</dbReference>
<name>A0A1F4V1C2_UNCKA</name>
<dbReference type="NCBIfam" id="TIGR02532">
    <property type="entry name" value="IV_pilin_GFxxxE"/>
    <property type="match status" value="1"/>
</dbReference>
<comment type="subcellular location">
    <subcellularLocation>
        <location evidence="1">Membrane</location>
        <topology evidence="1">Single-pass membrane protein</topology>
    </subcellularLocation>
</comment>
<dbReference type="SUPFAM" id="SSF54523">
    <property type="entry name" value="Pili subunits"/>
    <property type="match status" value="1"/>
</dbReference>
<evidence type="ECO:0000256" key="1">
    <source>
        <dbReference type="ARBA" id="ARBA00004167"/>
    </source>
</evidence>
<comment type="caution">
    <text evidence="7">The sequence shown here is derived from an EMBL/GenBank/DDBJ whole genome shotgun (WGS) entry which is preliminary data.</text>
</comment>
<dbReference type="PANTHER" id="PTHR30093:SF44">
    <property type="entry name" value="TYPE II SECRETION SYSTEM CORE PROTEIN G"/>
    <property type="match status" value="1"/>
</dbReference>
<dbReference type="InterPro" id="IPR045584">
    <property type="entry name" value="Pilin-like"/>
</dbReference>
<dbReference type="EMBL" id="MEVF01000005">
    <property type="protein sequence ID" value="OGC50969.1"/>
    <property type="molecule type" value="Genomic_DNA"/>
</dbReference>
<evidence type="ECO:0000256" key="2">
    <source>
        <dbReference type="ARBA" id="ARBA00022481"/>
    </source>
</evidence>
<keyword evidence="4 6" id="KW-1133">Transmembrane helix</keyword>
<dbReference type="GO" id="GO:0016020">
    <property type="term" value="C:membrane"/>
    <property type="evidence" value="ECO:0007669"/>
    <property type="project" value="UniProtKB-SubCell"/>
</dbReference>
<gene>
    <name evidence="7" type="ORF">A3A69_02430</name>
</gene>
<protein>
    <recommendedName>
        <fullName evidence="9">Type II secretion system protein GspG C-terminal domain-containing protein</fullName>
    </recommendedName>
</protein>
<feature type="transmembrane region" description="Helical" evidence="6">
    <location>
        <begin position="20"/>
        <end position="40"/>
    </location>
</feature>
<evidence type="ECO:0000313" key="7">
    <source>
        <dbReference type="EMBL" id="OGC50969.1"/>
    </source>
</evidence>
<dbReference type="Gene3D" id="3.30.700.10">
    <property type="entry name" value="Glycoprotein, Type 4 Pilin"/>
    <property type="match status" value="1"/>
</dbReference>
<dbReference type="AlphaFoldDB" id="A0A1F4V1C2"/>
<keyword evidence="3 6" id="KW-0812">Transmembrane</keyword>
<keyword evidence="5 6" id="KW-0472">Membrane</keyword>
<evidence type="ECO:0000256" key="5">
    <source>
        <dbReference type="ARBA" id="ARBA00023136"/>
    </source>
</evidence>
<reference evidence="7 8" key="1">
    <citation type="journal article" date="2016" name="Nat. Commun.">
        <title>Thousands of microbial genomes shed light on interconnected biogeochemical processes in an aquifer system.</title>
        <authorList>
            <person name="Anantharaman K."/>
            <person name="Brown C.T."/>
            <person name="Hug L.A."/>
            <person name="Sharon I."/>
            <person name="Castelle C.J."/>
            <person name="Probst A.J."/>
            <person name="Thomas B.C."/>
            <person name="Singh A."/>
            <person name="Wilkins M.J."/>
            <person name="Karaoz U."/>
            <person name="Brodie E.L."/>
            <person name="Williams K.H."/>
            <person name="Hubbard S.S."/>
            <person name="Banfield J.F."/>
        </authorList>
    </citation>
    <scope>NUCLEOTIDE SEQUENCE [LARGE SCALE GENOMIC DNA]</scope>
</reference>
<evidence type="ECO:0008006" key="9">
    <source>
        <dbReference type="Google" id="ProtNLM"/>
    </source>
</evidence>
<accession>A0A1F4V1C2</accession>
<dbReference type="Pfam" id="PF07963">
    <property type="entry name" value="N_methyl"/>
    <property type="match status" value="1"/>
</dbReference>
<evidence type="ECO:0000256" key="6">
    <source>
        <dbReference type="SAM" id="Phobius"/>
    </source>
</evidence>
<evidence type="ECO:0000256" key="3">
    <source>
        <dbReference type="ARBA" id="ARBA00022692"/>
    </source>
</evidence>
<evidence type="ECO:0000256" key="4">
    <source>
        <dbReference type="ARBA" id="ARBA00022989"/>
    </source>
</evidence>
<dbReference type="PANTHER" id="PTHR30093">
    <property type="entry name" value="GENERAL SECRETION PATHWAY PROTEIN G"/>
    <property type="match status" value="1"/>
</dbReference>
<organism evidence="7 8">
    <name type="scientific">candidate division WWE3 bacterium RIFCSPLOWO2_01_FULL_37_15</name>
    <dbReference type="NCBI Taxonomy" id="1802622"/>
    <lineage>
        <taxon>Bacteria</taxon>
        <taxon>Katanobacteria</taxon>
    </lineage>
</organism>